<dbReference type="RefSeq" id="WP_328282075.1">
    <property type="nucleotide sequence ID" value="NZ_JARTLD010000071.1"/>
</dbReference>
<feature type="compositionally biased region" description="Polar residues" evidence="1">
    <location>
        <begin position="212"/>
        <end position="228"/>
    </location>
</feature>
<name>A0ABU6Q0H3_9BACL</name>
<protein>
    <submittedName>
        <fullName evidence="3">Stage II sporulation protein R</fullName>
    </submittedName>
</protein>
<dbReference type="NCBIfam" id="TIGR02837">
    <property type="entry name" value="spore_II_R"/>
    <property type="match status" value="1"/>
</dbReference>
<dbReference type="Proteomes" id="UP001343257">
    <property type="component" value="Unassembled WGS sequence"/>
</dbReference>
<feature type="region of interest" description="Disordered" evidence="1">
    <location>
        <begin position="194"/>
        <end position="229"/>
    </location>
</feature>
<reference evidence="3 4" key="1">
    <citation type="submission" date="2023-03" db="EMBL/GenBank/DDBJ databases">
        <title>Bacillus Genome Sequencing.</title>
        <authorList>
            <person name="Dunlap C."/>
        </authorList>
    </citation>
    <scope>NUCLEOTIDE SEQUENCE [LARGE SCALE GENOMIC DNA]</scope>
    <source>
        <strain evidence="3 4">NRS-52</strain>
    </source>
</reference>
<proteinExistence type="predicted"/>
<organism evidence="3 4">
    <name type="scientific">Paenibacillus chibensis</name>
    <dbReference type="NCBI Taxonomy" id="59846"/>
    <lineage>
        <taxon>Bacteria</taxon>
        <taxon>Bacillati</taxon>
        <taxon>Bacillota</taxon>
        <taxon>Bacilli</taxon>
        <taxon>Bacillales</taxon>
        <taxon>Paenibacillaceae</taxon>
        <taxon>Paenibacillus</taxon>
    </lineage>
</organism>
<evidence type="ECO:0000256" key="2">
    <source>
        <dbReference type="SAM" id="Phobius"/>
    </source>
</evidence>
<evidence type="ECO:0000256" key="1">
    <source>
        <dbReference type="SAM" id="MobiDB-lite"/>
    </source>
</evidence>
<sequence>MLMNHDKEDRLRSLVKNTAIICCILFMLAMTWDAQKTDAALAGGPIPQESIRLRILANSDNPNDQLVKREIRDAVVAEMDGWVQQLEDPQSLDEARATIRRHLPELHDLVGEELAKKGITYDYQVELAIVPFPTKLYGGTVYPAGNYEALRITLGEGKGQNWWCVLFPPLCFIDAGSGDAAAQPAAAKASAKADAAKAQDGKDGKDGKVKKTSYTPSEAKTQAVTASEQVPAKASEPQVRFFLWDVLESIFSWIKSLF</sequence>
<accession>A0ABU6Q0H3</accession>
<keyword evidence="2" id="KW-1133">Transmembrane helix</keyword>
<dbReference type="InterPro" id="IPR014202">
    <property type="entry name" value="Spore_II_R"/>
</dbReference>
<dbReference type="EMBL" id="JARTLD010000071">
    <property type="protein sequence ID" value="MED5020627.1"/>
    <property type="molecule type" value="Genomic_DNA"/>
</dbReference>
<keyword evidence="2" id="KW-0812">Transmembrane</keyword>
<comment type="caution">
    <text evidence="3">The sequence shown here is derived from an EMBL/GenBank/DDBJ whole genome shotgun (WGS) entry which is preliminary data.</text>
</comment>
<feature type="compositionally biased region" description="Basic and acidic residues" evidence="1">
    <location>
        <begin position="194"/>
        <end position="209"/>
    </location>
</feature>
<keyword evidence="4" id="KW-1185">Reference proteome</keyword>
<evidence type="ECO:0000313" key="3">
    <source>
        <dbReference type="EMBL" id="MED5020627.1"/>
    </source>
</evidence>
<keyword evidence="2" id="KW-0472">Membrane</keyword>
<gene>
    <name evidence="3" type="primary">spoIIR</name>
    <name evidence="3" type="ORF">P9847_25540</name>
</gene>
<dbReference type="Pfam" id="PF09551">
    <property type="entry name" value="Spore_II_R"/>
    <property type="match status" value="1"/>
</dbReference>
<evidence type="ECO:0000313" key="4">
    <source>
        <dbReference type="Proteomes" id="UP001343257"/>
    </source>
</evidence>
<feature type="transmembrane region" description="Helical" evidence="2">
    <location>
        <begin position="14"/>
        <end position="32"/>
    </location>
</feature>